<gene>
    <name evidence="8" type="ORF">SAMN05192562_1132</name>
</gene>
<keyword evidence="5 7" id="KW-0456">Lyase</keyword>
<reference evidence="9" key="1">
    <citation type="submission" date="2016-10" db="EMBL/GenBank/DDBJ databases">
        <authorList>
            <person name="Varghese N."/>
            <person name="Submissions S."/>
        </authorList>
    </citation>
    <scope>NUCLEOTIDE SEQUENCE [LARGE SCALE GENOMIC DNA]</scope>
    <source>
        <strain evidence="9">Ah-143</strain>
    </source>
</reference>
<dbReference type="Pfam" id="PF00282">
    <property type="entry name" value="Pyridoxal_deC"/>
    <property type="match status" value="1"/>
</dbReference>
<evidence type="ECO:0000313" key="8">
    <source>
        <dbReference type="EMBL" id="SFU20541.1"/>
    </source>
</evidence>
<dbReference type="GO" id="GO:0019752">
    <property type="term" value="P:carboxylic acid metabolic process"/>
    <property type="evidence" value="ECO:0007669"/>
    <property type="project" value="InterPro"/>
</dbReference>
<keyword evidence="4 6" id="KW-0663">Pyridoxal phosphate</keyword>
<evidence type="ECO:0000256" key="5">
    <source>
        <dbReference type="ARBA" id="ARBA00023239"/>
    </source>
</evidence>
<dbReference type="Gene3D" id="3.40.640.10">
    <property type="entry name" value="Type I PLP-dependent aspartate aminotransferase-like (Major domain)"/>
    <property type="match status" value="1"/>
</dbReference>
<dbReference type="GO" id="GO:0005737">
    <property type="term" value="C:cytoplasm"/>
    <property type="evidence" value="ECO:0007669"/>
    <property type="project" value="TreeGrafter"/>
</dbReference>
<dbReference type="InterPro" id="IPR015421">
    <property type="entry name" value="PyrdxlP-dep_Trfase_major"/>
</dbReference>
<dbReference type="PANTHER" id="PTHR45677:SF8">
    <property type="entry name" value="CYSTEINE SULFINIC ACID DECARBOXYLASE"/>
    <property type="match status" value="1"/>
</dbReference>
<evidence type="ECO:0000256" key="2">
    <source>
        <dbReference type="ARBA" id="ARBA00009533"/>
    </source>
</evidence>
<evidence type="ECO:0000256" key="6">
    <source>
        <dbReference type="PIRSR" id="PIRSR602129-50"/>
    </source>
</evidence>
<dbReference type="AlphaFoldDB" id="A0A1I7E9C1"/>
<dbReference type="GO" id="GO:0016831">
    <property type="term" value="F:carboxy-lyase activity"/>
    <property type="evidence" value="ECO:0007669"/>
    <property type="project" value="UniProtKB-KW"/>
</dbReference>
<accession>A0A1I7E9C1</accession>
<proteinExistence type="inferred from homology"/>
<dbReference type="SUPFAM" id="SSF53383">
    <property type="entry name" value="PLP-dependent transferases"/>
    <property type="match status" value="1"/>
</dbReference>
<dbReference type="InterPro" id="IPR002129">
    <property type="entry name" value="PyrdxlP-dep_de-COase"/>
</dbReference>
<dbReference type="RefSeq" id="WP_090126930.1">
    <property type="nucleotide sequence ID" value="NZ_CP045299.1"/>
</dbReference>
<evidence type="ECO:0000256" key="4">
    <source>
        <dbReference type="ARBA" id="ARBA00022898"/>
    </source>
</evidence>
<evidence type="ECO:0000256" key="1">
    <source>
        <dbReference type="ARBA" id="ARBA00001933"/>
    </source>
</evidence>
<evidence type="ECO:0000256" key="7">
    <source>
        <dbReference type="RuleBase" id="RU000382"/>
    </source>
</evidence>
<evidence type="ECO:0000256" key="3">
    <source>
        <dbReference type="ARBA" id="ARBA00022793"/>
    </source>
</evidence>
<comment type="cofactor">
    <cofactor evidence="1 6 7">
        <name>pyridoxal 5'-phosphate</name>
        <dbReference type="ChEBI" id="CHEBI:597326"/>
    </cofactor>
</comment>
<keyword evidence="9" id="KW-1185">Reference proteome</keyword>
<keyword evidence="3" id="KW-0210">Decarboxylase</keyword>
<comment type="similarity">
    <text evidence="2 7">Belongs to the group II decarboxylase family.</text>
</comment>
<sequence>MKINANKLRRHIVRKFCHTSGDSERLQALMEYTQHLNDYILSEGKKWQANLPELQFLSGTRTDLGPKFPARYYSYLDELDKGEDYEPVDDKEILQEVARFFRGSLRSGSPNALFNMLPEASIEATAAAWLVTTYNPNMLMDFFGGEALLIEQQVCRYIGKWAGWPQSMGIACNGGKFTLLYAIRLAISRMEPESAKTGLPRDLVILCSEGAHYCVEHAASLLGLGADNCLRVAGTKDGVMDPNELQRVLDEQHLNGRRIAAVICSGGTTINFNCEDTCKILQSINDFSIRHSLRQRPYLHLDSVIGWIYLSTLNMDSESIFAHFSEPETRKRIAEVQRRLEGISGFDSMGVDFHKNGLCPYASSFFIASDRRFMDELGDGNYKYCDKDFHYGQFRTYRYTFENSRPGQGILAAWVNLRRLGRRGYADYLALLHRARNSVSDALARHSFFRVLNESSLGWEVVFAILFAPDIISLSQSHEELAMSFMQECWERVNAGYNLPLFSIVPGYRINNDPENIITAFLVYPMRQYSDEEWDDIVKLIAAQVNDFQDRLRSQQLSIERIQIDRPVR</sequence>
<dbReference type="Proteomes" id="UP000199187">
    <property type="component" value="Unassembled WGS sequence"/>
</dbReference>
<dbReference type="EMBL" id="FPAU01000013">
    <property type="protein sequence ID" value="SFU20541.1"/>
    <property type="molecule type" value="Genomic_DNA"/>
</dbReference>
<feature type="modified residue" description="N6-(pyridoxal phosphate)lysine" evidence="6">
    <location>
        <position position="355"/>
    </location>
</feature>
<dbReference type="GO" id="GO:0030170">
    <property type="term" value="F:pyridoxal phosphate binding"/>
    <property type="evidence" value="ECO:0007669"/>
    <property type="project" value="InterPro"/>
</dbReference>
<dbReference type="OrthoDB" id="9803665at2"/>
<name>A0A1I7E9C1_9ENTR</name>
<organism evidence="8 9">
    <name type="scientific">Kosakonia arachidis</name>
    <dbReference type="NCBI Taxonomy" id="551989"/>
    <lineage>
        <taxon>Bacteria</taxon>
        <taxon>Pseudomonadati</taxon>
        <taxon>Pseudomonadota</taxon>
        <taxon>Gammaproteobacteria</taxon>
        <taxon>Enterobacterales</taxon>
        <taxon>Enterobacteriaceae</taxon>
        <taxon>Kosakonia</taxon>
    </lineage>
</organism>
<protein>
    <submittedName>
        <fullName evidence="8">Glutamate or tyrosine decarboxylase</fullName>
    </submittedName>
</protein>
<dbReference type="InterPro" id="IPR015424">
    <property type="entry name" value="PyrdxlP-dep_Trfase"/>
</dbReference>
<dbReference type="PANTHER" id="PTHR45677">
    <property type="entry name" value="GLUTAMATE DECARBOXYLASE-RELATED"/>
    <property type="match status" value="1"/>
</dbReference>
<evidence type="ECO:0000313" key="9">
    <source>
        <dbReference type="Proteomes" id="UP000199187"/>
    </source>
</evidence>